<gene>
    <name evidence="3" type="ORF">J2S23_001107</name>
</gene>
<name>A0ABT9YS08_9STRE</name>
<protein>
    <submittedName>
        <fullName evidence="3">S4 domain protein YaaA</fullName>
    </submittedName>
</protein>
<keyword evidence="1" id="KW-0694">RNA-binding</keyword>
<dbReference type="InterPro" id="IPR036986">
    <property type="entry name" value="S4_RNA-bd_sf"/>
</dbReference>
<dbReference type="Gene3D" id="3.10.290.10">
    <property type="entry name" value="RNA-binding S4 domain"/>
    <property type="match status" value="1"/>
</dbReference>
<accession>A0ABT9YS08</accession>
<keyword evidence="4" id="KW-1185">Reference proteome</keyword>
<dbReference type="SUPFAM" id="SSF55174">
    <property type="entry name" value="Alpha-L RNA-binding motif"/>
    <property type="match status" value="1"/>
</dbReference>
<feature type="region of interest" description="Disordered" evidence="2">
    <location>
        <begin position="100"/>
        <end position="124"/>
    </location>
</feature>
<dbReference type="RefSeq" id="WP_307121748.1">
    <property type="nucleotide sequence ID" value="NZ_JAUSTM010000009.1"/>
</dbReference>
<dbReference type="EMBL" id="JAUSTM010000009">
    <property type="protein sequence ID" value="MDQ0222555.1"/>
    <property type="molecule type" value="Genomic_DNA"/>
</dbReference>
<organism evidence="3 4">
    <name type="scientific">Streptococcus moroccensis</name>
    <dbReference type="NCBI Taxonomy" id="1451356"/>
    <lineage>
        <taxon>Bacteria</taxon>
        <taxon>Bacillati</taxon>
        <taxon>Bacillota</taxon>
        <taxon>Bacilli</taxon>
        <taxon>Lactobacillales</taxon>
        <taxon>Streptococcaceae</taxon>
        <taxon>Streptococcus</taxon>
    </lineage>
</organism>
<evidence type="ECO:0000313" key="3">
    <source>
        <dbReference type="EMBL" id="MDQ0222555.1"/>
    </source>
</evidence>
<sequence length="124" mass="13820">MDYKLFEEFITLQALLKDLGIISSGGAIKGFLAEETVLFNGQDEKRRGKKIRIGDVVELPGQGIRITISEPTSDEKQTYEEDKAEKERVAAIVKSLNSETKKKVKAHKQVKNKSSKPAVRFPGT</sequence>
<dbReference type="Pfam" id="PF13275">
    <property type="entry name" value="S4_2"/>
    <property type="match status" value="1"/>
</dbReference>
<evidence type="ECO:0000313" key="4">
    <source>
        <dbReference type="Proteomes" id="UP001223079"/>
    </source>
</evidence>
<reference evidence="3 4" key="1">
    <citation type="submission" date="2023-07" db="EMBL/GenBank/DDBJ databases">
        <title>Genomic Encyclopedia of Type Strains, Phase IV (KMG-IV): sequencing the most valuable type-strain genomes for metagenomic binning, comparative biology and taxonomic classification.</title>
        <authorList>
            <person name="Goeker M."/>
        </authorList>
    </citation>
    <scope>NUCLEOTIDE SEQUENCE [LARGE SCALE GENOMIC DNA]</scope>
    <source>
        <strain evidence="3 4">DSM 105143</strain>
    </source>
</reference>
<evidence type="ECO:0000256" key="1">
    <source>
        <dbReference type="PROSITE-ProRule" id="PRU00182"/>
    </source>
</evidence>
<dbReference type="NCBIfam" id="TIGR02988">
    <property type="entry name" value="YaaA_near_RecF"/>
    <property type="match status" value="1"/>
</dbReference>
<dbReference type="PROSITE" id="PS50889">
    <property type="entry name" value="S4"/>
    <property type="match status" value="1"/>
</dbReference>
<proteinExistence type="predicted"/>
<feature type="compositionally biased region" description="Basic residues" evidence="2">
    <location>
        <begin position="102"/>
        <end position="114"/>
    </location>
</feature>
<comment type="caution">
    <text evidence="3">The sequence shown here is derived from an EMBL/GenBank/DDBJ whole genome shotgun (WGS) entry which is preliminary data.</text>
</comment>
<evidence type="ECO:0000256" key="2">
    <source>
        <dbReference type="SAM" id="MobiDB-lite"/>
    </source>
</evidence>
<dbReference type="InterPro" id="IPR014330">
    <property type="entry name" value="RNA-bd_S4-rel_YaaA"/>
</dbReference>
<dbReference type="Proteomes" id="UP001223079">
    <property type="component" value="Unassembled WGS sequence"/>
</dbReference>